<dbReference type="PANTHER" id="PTHR48079:SF6">
    <property type="entry name" value="NAD(P)-BINDING DOMAIN-CONTAINING PROTEIN-RELATED"/>
    <property type="match status" value="1"/>
</dbReference>
<evidence type="ECO:0000313" key="3">
    <source>
        <dbReference type="Proteomes" id="UP000315636"/>
    </source>
</evidence>
<sequence length="325" mass="35782">MRVLVTGGTGFLGRHLIHPLLKQGMEVTVLYRRESGKERLPEILRKEIRFVKGDILNPESLQGCLRGMEWVIHTAGEVAWGRGQRKKMMDSHITGTKNMVSEAMSSDVSRFIQTSSAAAVGFSLNGSSVDETFPFNGDRLNNGYAMAKRQAEQLVMKEAHTGRLPGVVVNPTVIMGESHPGFIKEVARGKLRFALEGGVNICDINDVVQGHLLAAKKGRVGERYILGGTDLSLRRLFQEVADCAGTGQTIATLPRWMALGASVVGEAVGYIKGKEAPLAWDIARLSGTNIYYRSTKAEQELGYKRRSLTMTIQSCIEWMQKNNCL</sequence>
<dbReference type="Proteomes" id="UP000315636">
    <property type="component" value="Unassembled WGS sequence"/>
</dbReference>
<dbReference type="SUPFAM" id="SSF51735">
    <property type="entry name" value="NAD(P)-binding Rossmann-fold domains"/>
    <property type="match status" value="1"/>
</dbReference>
<keyword evidence="3" id="KW-1185">Reference proteome</keyword>
<dbReference type="InterPro" id="IPR036291">
    <property type="entry name" value="NAD(P)-bd_dom_sf"/>
</dbReference>
<feature type="domain" description="NAD-dependent epimerase/dehydratase" evidence="1">
    <location>
        <begin position="3"/>
        <end position="227"/>
    </location>
</feature>
<gene>
    <name evidence="2" type="ORF">SAMN06264849_101395</name>
</gene>
<dbReference type="EMBL" id="FXTI01000001">
    <property type="protein sequence ID" value="SMO39268.1"/>
    <property type="molecule type" value="Genomic_DNA"/>
</dbReference>
<protein>
    <submittedName>
        <fullName evidence="2">Dihydroflavonol-4-reductase</fullName>
    </submittedName>
</protein>
<proteinExistence type="predicted"/>
<evidence type="ECO:0000259" key="1">
    <source>
        <dbReference type="Pfam" id="PF01370"/>
    </source>
</evidence>
<dbReference type="AlphaFoldDB" id="A0A521AWQ6"/>
<name>A0A521AWQ6_9BACL</name>
<dbReference type="PANTHER" id="PTHR48079">
    <property type="entry name" value="PROTEIN YEEZ"/>
    <property type="match status" value="1"/>
</dbReference>
<dbReference type="RefSeq" id="WP_185955977.1">
    <property type="nucleotide sequence ID" value="NZ_FXTI01000001.1"/>
</dbReference>
<dbReference type="InterPro" id="IPR001509">
    <property type="entry name" value="Epimerase_deHydtase"/>
</dbReference>
<dbReference type="Pfam" id="PF01370">
    <property type="entry name" value="Epimerase"/>
    <property type="match status" value="1"/>
</dbReference>
<dbReference type="GO" id="GO:0005737">
    <property type="term" value="C:cytoplasm"/>
    <property type="evidence" value="ECO:0007669"/>
    <property type="project" value="TreeGrafter"/>
</dbReference>
<evidence type="ECO:0000313" key="2">
    <source>
        <dbReference type="EMBL" id="SMO39268.1"/>
    </source>
</evidence>
<accession>A0A521AWQ6</accession>
<dbReference type="GO" id="GO:0004029">
    <property type="term" value="F:aldehyde dehydrogenase (NAD+) activity"/>
    <property type="evidence" value="ECO:0007669"/>
    <property type="project" value="TreeGrafter"/>
</dbReference>
<dbReference type="Gene3D" id="3.40.50.720">
    <property type="entry name" value="NAD(P)-binding Rossmann-like Domain"/>
    <property type="match status" value="1"/>
</dbReference>
<dbReference type="InterPro" id="IPR051783">
    <property type="entry name" value="NAD(P)-dependent_oxidoreduct"/>
</dbReference>
<reference evidence="2 3" key="1">
    <citation type="submission" date="2017-05" db="EMBL/GenBank/DDBJ databases">
        <authorList>
            <person name="Varghese N."/>
            <person name="Submissions S."/>
        </authorList>
    </citation>
    <scope>NUCLEOTIDE SEQUENCE [LARGE SCALE GENOMIC DNA]</scope>
    <source>
        <strain evidence="2 3">DSM 45474</strain>
    </source>
</reference>
<organism evidence="2 3">
    <name type="scientific">Melghirimyces algeriensis</name>
    <dbReference type="NCBI Taxonomy" id="910412"/>
    <lineage>
        <taxon>Bacteria</taxon>
        <taxon>Bacillati</taxon>
        <taxon>Bacillota</taxon>
        <taxon>Bacilli</taxon>
        <taxon>Bacillales</taxon>
        <taxon>Thermoactinomycetaceae</taxon>
        <taxon>Melghirimyces</taxon>
    </lineage>
</organism>